<keyword evidence="1" id="KW-1133">Transmembrane helix</keyword>
<dbReference type="AlphaFoldDB" id="A0A0G0LCU3"/>
<name>A0A0G0LCU3_9BACT</name>
<comment type="caution">
    <text evidence="2">The sequence shown here is derived from an EMBL/GenBank/DDBJ whole genome shotgun (WGS) entry which is preliminary data.</text>
</comment>
<accession>A0A0G0LCU3</accession>
<keyword evidence="1" id="KW-0812">Transmembrane</keyword>
<dbReference type="EMBL" id="LBTX01000005">
    <property type="protein sequence ID" value="KKQ50466.1"/>
    <property type="molecule type" value="Genomic_DNA"/>
</dbReference>
<dbReference type="GO" id="GO:0004190">
    <property type="term" value="F:aspartic-type endopeptidase activity"/>
    <property type="evidence" value="ECO:0007669"/>
    <property type="project" value="InterPro"/>
</dbReference>
<evidence type="ECO:0000313" key="2">
    <source>
        <dbReference type="EMBL" id="KKQ50466.1"/>
    </source>
</evidence>
<reference evidence="2 3" key="1">
    <citation type="journal article" date="2015" name="Nature">
        <title>rRNA introns, odd ribosomes, and small enigmatic genomes across a large radiation of phyla.</title>
        <authorList>
            <person name="Brown C.T."/>
            <person name="Hug L.A."/>
            <person name="Thomas B.C."/>
            <person name="Sharon I."/>
            <person name="Castelle C.J."/>
            <person name="Singh A."/>
            <person name="Wilkins M.J."/>
            <person name="Williams K.H."/>
            <person name="Banfield J.F."/>
        </authorList>
    </citation>
    <scope>NUCLEOTIDE SEQUENCE [LARGE SCALE GENOMIC DNA]</scope>
</reference>
<dbReference type="GO" id="GO:0016020">
    <property type="term" value="C:membrane"/>
    <property type="evidence" value="ECO:0007669"/>
    <property type="project" value="InterPro"/>
</dbReference>
<dbReference type="Pfam" id="PF01252">
    <property type="entry name" value="Peptidase_A8"/>
    <property type="match status" value="1"/>
</dbReference>
<keyword evidence="1" id="KW-0472">Membrane</keyword>
<evidence type="ECO:0000313" key="3">
    <source>
        <dbReference type="Proteomes" id="UP000034231"/>
    </source>
</evidence>
<proteinExistence type="predicted"/>
<dbReference type="GO" id="GO:0006508">
    <property type="term" value="P:proteolysis"/>
    <property type="evidence" value="ECO:0007669"/>
    <property type="project" value="InterPro"/>
</dbReference>
<protein>
    <submittedName>
        <fullName evidence="2">Uncharacterized protein</fullName>
    </submittedName>
</protein>
<gene>
    <name evidence="2" type="ORF">US68_C0005G0033</name>
</gene>
<evidence type="ECO:0000256" key="1">
    <source>
        <dbReference type="SAM" id="Phobius"/>
    </source>
</evidence>
<dbReference type="InterPro" id="IPR001872">
    <property type="entry name" value="Peptidase_A8"/>
</dbReference>
<feature type="transmembrane region" description="Helical" evidence="1">
    <location>
        <begin position="12"/>
        <end position="33"/>
    </location>
</feature>
<organism evidence="2 3">
    <name type="scientific">Candidatus Shapirobacteria bacterium GW2011_GWE1_38_10</name>
    <dbReference type="NCBI Taxonomy" id="1618488"/>
    <lineage>
        <taxon>Bacteria</taxon>
        <taxon>Candidatus Shapironibacteriota</taxon>
    </lineage>
</organism>
<feature type="transmembrane region" description="Helical" evidence="1">
    <location>
        <begin position="38"/>
        <end position="56"/>
    </location>
</feature>
<dbReference type="Proteomes" id="UP000034231">
    <property type="component" value="Unassembled WGS sequence"/>
</dbReference>
<feature type="transmembrane region" description="Helical" evidence="1">
    <location>
        <begin position="76"/>
        <end position="94"/>
    </location>
</feature>
<sequence>MTVFNEEASLGLKIPALELISSFFLGLLVIIWWRDKKAWGLLLMIIGGGLNLVERFRFGGVRDYWQIPMTSIYNNINDYLIALGVIQLIWYLLWKKRQK</sequence>